<dbReference type="Gene3D" id="3.60.15.10">
    <property type="entry name" value="Ribonuclease Z/Hydroxyacylglutathione hydrolase-like"/>
    <property type="match status" value="1"/>
</dbReference>
<evidence type="ECO:0000259" key="3">
    <source>
        <dbReference type="SMART" id="SM01027"/>
    </source>
</evidence>
<evidence type="ECO:0000256" key="1">
    <source>
        <dbReference type="ARBA" id="ARBA00022801"/>
    </source>
</evidence>
<evidence type="ECO:0000259" key="2">
    <source>
        <dbReference type="SMART" id="SM00849"/>
    </source>
</evidence>
<sequence>MDIIHHGGKETVTGSCHELRLGNKGILVDCGLFQGRDSRPMAIDFPLTHLQALLLTHSHIDHIGRIPWLLAAGFHQPIYCTPATAELLPLMLEDGLKLQLGLGQAQRTRILERLNKQIKPVNYGVWQRISRDLDNTYFRFTPAGHILGSAFIEVKLPNNEIVLFSGDLGPSNTPLLPDPVSPPRADYLLIESTYANKTHDNVQLRAQRLKAIINRSLQDGGTILIPAFSVGRTQELLFDIEQLIFSGEIDGNIPIILDSPMAQQVTKSYRKFKKLWGKEAKKSLDAQRHPLAFEQCITVQDHRSHQALVNRLASTGEAAIVVAASGMCEGGRVMAYLKALLPDKRTDVIFAGFQAQGTLGRAIVQGDHSVMIDGDDVLVNAQIHSMSGYSAHADQADLLRFIEGIAAKPKQIHLIHGEPTTKQAFAVTLRSLGYEVID</sequence>
<dbReference type="SMART" id="SM01027">
    <property type="entry name" value="Beta-Casp"/>
    <property type="match status" value="1"/>
</dbReference>
<gene>
    <name evidence="4" type="ORF">CCZ37_12220</name>
</gene>
<feature type="domain" description="Metallo-beta-lactamase" evidence="2">
    <location>
        <begin position="13"/>
        <end position="208"/>
    </location>
</feature>
<dbReference type="SUPFAM" id="SSF56281">
    <property type="entry name" value="Metallo-hydrolase/oxidoreductase"/>
    <property type="match status" value="1"/>
</dbReference>
<feature type="domain" description="Beta-Casp" evidence="3">
    <location>
        <begin position="233"/>
        <end position="363"/>
    </location>
</feature>
<evidence type="ECO:0000313" key="4">
    <source>
        <dbReference type="EMBL" id="ASU23307.1"/>
    </source>
</evidence>
<proteinExistence type="predicted"/>
<dbReference type="InterPro" id="IPR022712">
    <property type="entry name" value="Beta_Casp"/>
</dbReference>
<dbReference type="Pfam" id="PF07521">
    <property type="entry name" value="RMMBL"/>
    <property type="match status" value="1"/>
</dbReference>
<dbReference type="Proteomes" id="UP000215148">
    <property type="component" value="Chromosome 1"/>
</dbReference>
<dbReference type="PANTHER" id="PTHR11203">
    <property type="entry name" value="CLEAVAGE AND POLYADENYLATION SPECIFICITY FACTOR FAMILY MEMBER"/>
    <property type="match status" value="1"/>
</dbReference>
<reference evidence="4 5" key="1">
    <citation type="submission" date="2017-08" db="EMBL/GenBank/DDBJ databases">
        <title>The Vibrio qinghaiensis sp.-Q67 is a luminous bacteria isolated firstly from Qinghai lake, Qinghai province, China, which has been proved to be very sensitive to detect environmental and food pollutants. Therefore, complete genome analysis of V. qinghaiensis sp.-Q67 highlights the potential application of this strain on detection of hazards in the contaminated environments.</title>
        <authorList>
            <person name="Gong L."/>
        </authorList>
    </citation>
    <scope>NUCLEOTIDE SEQUENCE [LARGE SCALE GENOMIC DNA]</scope>
    <source>
        <strain evidence="4 5">Q67</strain>
    </source>
</reference>
<dbReference type="CDD" id="cd16295">
    <property type="entry name" value="TTHA0252-CPSF-like_MBL-fold"/>
    <property type="match status" value="1"/>
</dbReference>
<dbReference type="Gene3D" id="3.40.50.10890">
    <property type="match status" value="1"/>
</dbReference>
<organism evidence="4 5">
    <name type="scientific">Vibrio qinghaiensis</name>
    <dbReference type="NCBI Taxonomy" id="2025808"/>
    <lineage>
        <taxon>Bacteria</taxon>
        <taxon>Pseudomonadati</taxon>
        <taxon>Pseudomonadota</taxon>
        <taxon>Gammaproteobacteria</taxon>
        <taxon>Vibrionales</taxon>
        <taxon>Vibrionaceae</taxon>
        <taxon>Vibrio</taxon>
    </lineage>
</organism>
<name>A0A223N0T4_9VIBR</name>
<dbReference type="SMART" id="SM00849">
    <property type="entry name" value="Lactamase_B"/>
    <property type="match status" value="1"/>
</dbReference>
<dbReference type="EMBL" id="CP022741">
    <property type="protein sequence ID" value="ASU23307.1"/>
    <property type="molecule type" value="Genomic_DNA"/>
</dbReference>
<dbReference type="InterPro" id="IPR001279">
    <property type="entry name" value="Metallo-B-lactamas"/>
</dbReference>
<dbReference type="Pfam" id="PF00753">
    <property type="entry name" value="Lactamase_B"/>
    <property type="match status" value="1"/>
</dbReference>
<accession>A0A223N0T4</accession>
<dbReference type="PANTHER" id="PTHR11203:SF37">
    <property type="entry name" value="INTEGRATOR COMPLEX SUBUNIT 11"/>
    <property type="match status" value="1"/>
</dbReference>
<evidence type="ECO:0000313" key="5">
    <source>
        <dbReference type="Proteomes" id="UP000215148"/>
    </source>
</evidence>
<dbReference type="Pfam" id="PF10996">
    <property type="entry name" value="Beta-Casp"/>
    <property type="match status" value="1"/>
</dbReference>
<dbReference type="GO" id="GO:0004521">
    <property type="term" value="F:RNA endonuclease activity"/>
    <property type="evidence" value="ECO:0007669"/>
    <property type="project" value="TreeGrafter"/>
</dbReference>
<dbReference type="GO" id="GO:0016787">
    <property type="term" value="F:hydrolase activity"/>
    <property type="evidence" value="ECO:0007669"/>
    <property type="project" value="UniProtKB-KW"/>
</dbReference>
<dbReference type="InterPro" id="IPR036866">
    <property type="entry name" value="RibonucZ/Hydroxyglut_hydro"/>
</dbReference>
<dbReference type="KEGG" id="vqi:CCZ37_12220"/>
<dbReference type="AlphaFoldDB" id="A0A223N0T4"/>
<keyword evidence="5" id="KW-1185">Reference proteome</keyword>
<dbReference type="RefSeq" id="WP_094500640.1">
    <property type="nucleotide sequence ID" value="NZ_CAWNHI010000001.1"/>
</dbReference>
<dbReference type="InterPro" id="IPR050698">
    <property type="entry name" value="MBL"/>
</dbReference>
<dbReference type="InterPro" id="IPR011108">
    <property type="entry name" value="RMMBL"/>
</dbReference>
<keyword evidence="1 4" id="KW-0378">Hydrolase</keyword>
<protein>
    <submittedName>
        <fullName evidence="4">MBL fold hydrolase</fullName>
    </submittedName>
</protein>